<name>A0ABQ9M4R5_HEVBR</name>
<dbReference type="Proteomes" id="UP001174677">
    <property type="component" value="Chromosome 8"/>
</dbReference>
<comment type="caution">
    <text evidence="3">The sequence shown here is derived from an EMBL/GenBank/DDBJ whole genome shotgun (WGS) entry which is preliminary data.</text>
</comment>
<evidence type="ECO:0000313" key="3">
    <source>
        <dbReference type="EMBL" id="KAJ9175252.1"/>
    </source>
</evidence>
<evidence type="ECO:0000256" key="1">
    <source>
        <dbReference type="SAM" id="Coils"/>
    </source>
</evidence>
<organism evidence="3 4">
    <name type="scientific">Hevea brasiliensis</name>
    <name type="common">Para rubber tree</name>
    <name type="synonym">Siphonia brasiliensis</name>
    <dbReference type="NCBI Taxonomy" id="3981"/>
    <lineage>
        <taxon>Eukaryota</taxon>
        <taxon>Viridiplantae</taxon>
        <taxon>Streptophyta</taxon>
        <taxon>Embryophyta</taxon>
        <taxon>Tracheophyta</taxon>
        <taxon>Spermatophyta</taxon>
        <taxon>Magnoliopsida</taxon>
        <taxon>eudicotyledons</taxon>
        <taxon>Gunneridae</taxon>
        <taxon>Pentapetalae</taxon>
        <taxon>rosids</taxon>
        <taxon>fabids</taxon>
        <taxon>Malpighiales</taxon>
        <taxon>Euphorbiaceae</taxon>
        <taxon>Crotonoideae</taxon>
        <taxon>Micrandreae</taxon>
        <taxon>Hevea</taxon>
    </lineage>
</organism>
<protein>
    <submittedName>
        <fullName evidence="3">Uncharacterized protein</fullName>
    </submittedName>
</protein>
<gene>
    <name evidence="3" type="ORF">P3X46_013824</name>
</gene>
<sequence length="179" mass="20408">MLSVTGQYEDARARGISERYLRLKEQASQSQELGSEPPIVDSNALYYEAVGGARKRRVYGLGSTTFTFYPSSSSSTAWTPTSDNCNELVQSLQRRLDEKEQHEKEMEEEMQAMKATNEKLMTQVFKIHEFMRRMMSQQTYSSLSQFPLEFPFASTPDPRPSDPRAEENENDNGDLEAAP</sequence>
<feature type="coiled-coil region" evidence="1">
    <location>
        <begin position="82"/>
        <end position="123"/>
    </location>
</feature>
<keyword evidence="4" id="KW-1185">Reference proteome</keyword>
<accession>A0ABQ9M4R5</accession>
<evidence type="ECO:0000313" key="4">
    <source>
        <dbReference type="Proteomes" id="UP001174677"/>
    </source>
</evidence>
<feature type="compositionally biased region" description="Acidic residues" evidence="2">
    <location>
        <begin position="168"/>
        <end position="179"/>
    </location>
</feature>
<proteinExistence type="predicted"/>
<reference evidence="3 4" key="1">
    <citation type="journal article" date="2023" name="Plant Biotechnol. J.">
        <title>Chromosome-level wild Hevea brasiliensis genome provides new tools for genomic-assisted breeding and valuable loci to elevate rubber yield.</title>
        <authorList>
            <person name="Cheng H."/>
            <person name="Song X."/>
            <person name="Hu Y."/>
            <person name="Wu T."/>
            <person name="Yang Q."/>
            <person name="An Z."/>
            <person name="Feng S."/>
            <person name="Deng Z."/>
            <person name="Wu W."/>
            <person name="Zeng X."/>
            <person name="Tu M."/>
            <person name="Wang X."/>
            <person name="Huang H."/>
        </authorList>
    </citation>
    <scope>NUCLEOTIDE SEQUENCE [LARGE SCALE GENOMIC DNA]</scope>
    <source>
        <strain evidence="3">MT/VB/25A 57/8</strain>
    </source>
</reference>
<evidence type="ECO:0000256" key="2">
    <source>
        <dbReference type="SAM" id="MobiDB-lite"/>
    </source>
</evidence>
<dbReference type="EMBL" id="JARPOI010000008">
    <property type="protein sequence ID" value="KAJ9175252.1"/>
    <property type="molecule type" value="Genomic_DNA"/>
</dbReference>
<feature type="region of interest" description="Disordered" evidence="2">
    <location>
        <begin position="147"/>
        <end position="179"/>
    </location>
</feature>
<keyword evidence="1" id="KW-0175">Coiled coil</keyword>